<dbReference type="EMBL" id="CP000449">
    <property type="protein sequence ID" value="ABI65286.1"/>
    <property type="molecule type" value="Genomic_DNA"/>
</dbReference>
<gene>
    <name evidence="2" type="ordered locus">Mmar10_0993</name>
</gene>
<dbReference type="STRING" id="394221.Mmar10_0993"/>
<dbReference type="Proteomes" id="UP000001964">
    <property type="component" value="Chromosome"/>
</dbReference>
<feature type="chain" id="PRO_5004168309" evidence="1">
    <location>
        <begin position="23"/>
        <end position="174"/>
    </location>
</feature>
<reference evidence="2 3" key="1">
    <citation type="submission" date="2006-08" db="EMBL/GenBank/DDBJ databases">
        <title>Complete sequence of Maricaulis maris MCS10.</title>
        <authorList>
            <consortium name="US DOE Joint Genome Institute"/>
            <person name="Copeland A."/>
            <person name="Lucas S."/>
            <person name="Lapidus A."/>
            <person name="Barry K."/>
            <person name="Detter J.C."/>
            <person name="Glavina del Rio T."/>
            <person name="Hammon N."/>
            <person name="Israni S."/>
            <person name="Dalin E."/>
            <person name="Tice H."/>
            <person name="Pitluck S."/>
            <person name="Saunders E."/>
            <person name="Brettin T."/>
            <person name="Bruce D."/>
            <person name="Han C."/>
            <person name="Tapia R."/>
            <person name="Gilna P."/>
            <person name="Schmutz J."/>
            <person name="Larimer F."/>
            <person name="Land M."/>
            <person name="Hauser L."/>
            <person name="Kyrpides N."/>
            <person name="Mikhailova N."/>
            <person name="Viollier P."/>
            <person name="Stephens C."/>
            <person name="Richardson P."/>
        </authorList>
    </citation>
    <scope>NUCLEOTIDE SEQUENCE [LARGE SCALE GENOMIC DNA]</scope>
    <source>
        <strain evidence="2 3">MCS10</strain>
    </source>
</reference>
<keyword evidence="1" id="KW-0732">Signal</keyword>
<protein>
    <submittedName>
        <fullName evidence="2">Uncharacterized protein</fullName>
    </submittedName>
</protein>
<name>Q0AR01_MARMM</name>
<proteinExistence type="predicted"/>
<organism evidence="2 3">
    <name type="scientific">Maricaulis maris (strain MCS10)</name>
    <name type="common">Caulobacter maris</name>
    <dbReference type="NCBI Taxonomy" id="394221"/>
    <lineage>
        <taxon>Bacteria</taxon>
        <taxon>Pseudomonadati</taxon>
        <taxon>Pseudomonadota</taxon>
        <taxon>Alphaproteobacteria</taxon>
        <taxon>Maricaulales</taxon>
        <taxon>Maricaulaceae</taxon>
        <taxon>Maricaulis</taxon>
    </lineage>
</organism>
<evidence type="ECO:0000313" key="2">
    <source>
        <dbReference type="EMBL" id="ABI65286.1"/>
    </source>
</evidence>
<evidence type="ECO:0000313" key="3">
    <source>
        <dbReference type="Proteomes" id="UP000001964"/>
    </source>
</evidence>
<dbReference type="RefSeq" id="WP_011642933.1">
    <property type="nucleotide sequence ID" value="NC_008347.1"/>
</dbReference>
<dbReference type="KEGG" id="mmr:Mmar10_0993"/>
<keyword evidence="3" id="KW-1185">Reference proteome</keyword>
<accession>Q0AR01</accession>
<feature type="signal peptide" evidence="1">
    <location>
        <begin position="1"/>
        <end position="22"/>
    </location>
</feature>
<evidence type="ECO:0000256" key="1">
    <source>
        <dbReference type="SAM" id="SignalP"/>
    </source>
</evidence>
<sequence precursor="true">MRFLLLLLTSVILTVGASPSLAEPAANAGHAKIQAVTVTSTVDPLWHGWLIRTYVDEDVSLSDADLHMQLEAARLMLDEGETHFVVVERRGALHWSYESATERPRRRRTAGCGRSTCGRWGRNPQRNARDRRSARGLTERGRGVGAYVIAVTPDDPDAQSVAETIERLEAVLES</sequence>
<dbReference type="HOGENOM" id="CLU_1538263_0_0_5"/>
<dbReference type="AlphaFoldDB" id="Q0AR01"/>